<evidence type="ECO:0000256" key="6">
    <source>
        <dbReference type="SAM" id="MobiDB-lite"/>
    </source>
</evidence>
<dbReference type="WBParaSite" id="ACRNAN_scaffold6850.g19974.t1">
    <property type="protein sequence ID" value="ACRNAN_scaffold6850.g19974.t1"/>
    <property type="gene ID" value="ACRNAN_scaffold6850.g19974"/>
</dbReference>
<dbReference type="PANTHER" id="PTHR11700">
    <property type="entry name" value="30S RIBOSOMAL PROTEIN S10 FAMILY MEMBER"/>
    <property type="match status" value="1"/>
</dbReference>
<feature type="compositionally biased region" description="Basic and acidic residues" evidence="6">
    <location>
        <begin position="1"/>
        <end position="19"/>
    </location>
</feature>
<dbReference type="InterPro" id="IPR036838">
    <property type="entry name" value="Ribosomal_uS10_dom_sf"/>
</dbReference>
<dbReference type="InterPro" id="IPR005729">
    <property type="entry name" value="Ribosomal_uS10_euk/arc"/>
</dbReference>
<evidence type="ECO:0000313" key="8">
    <source>
        <dbReference type="Proteomes" id="UP000887540"/>
    </source>
</evidence>
<dbReference type="GO" id="GO:0003735">
    <property type="term" value="F:structural constituent of ribosome"/>
    <property type="evidence" value="ECO:0007669"/>
    <property type="project" value="InterPro"/>
</dbReference>
<dbReference type="InterPro" id="IPR027486">
    <property type="entry name" value="Ribosomal_uS10_dom"/>
</dbReference>
<evidence type="ECO:0000256" key="3">
    <source>
        <dbReference type="ARBA" id="ARBA00023274"/>
    </source>
</evidence>
<evidence type="ECO:0000256" key="2">
    <source>
        <dbReference type="ARBA" id="ARBA00022980"/>
    </source>
</evidence>
<proteinExistence type="inferred from homology"/>
<protein>
    <recommendedName>
        <fullName evidence="4">Small ribosomal subunit protein uS10</fullName>
    </recommendedName>
    <alternativeName>
        <fullName evidence="5">40S ribosomal protein S20</fullName>
    </alternativeName>
</protein>
<accession>A0A914EAG2</accession>
<evidence type="ECO:0000256" key="4">
    <source>
        <dbReference type="ARBA" id="ARBA00035162"/>
    </source>
</evidence>
<dbReference type="Proteomes" id="UP000887540">
    <property type="component" value="Unplaced"/>
</dbReference>
<dbReference type="SUPFAM" id="SSF54999">
    <property type="entry name" value="Ribosomal protein S10"/>
    <property type="match status" value="1"/>
</dbReference>
<reference evidence="9" key="1">
    <citation type="submission" date="2022-11" db="UniProtKB">
        <authorList>
            <consortium name="WormBaseParasite"/>
        </authorList>
    </citation>
    <scope>IDENTIFICATION</scope>
</reference>
<comment type="similarity">
    <text evidence="1">Belongs to the universal ribosomal protein uS10 family.</text>
</comment>
<dbReference type="InterPro" id="IPR001848">
    <property type="entry name" value="Ribosomal_uS10"/>
</dbReference>
<organism evidence="8 9">
    <name type="scientific">Acrobeloides nanus</name>
    <dbReference type="NCBI Taxonomy" id="290746"/>
    <lineage>
        <taxon>Eukaryota</taxon>
        <taxon>Metazoa</taxon>
        <taxon>Ecdysozoa</taxon>
        <taxon>Nematoda</taxon>
        <taxon>Chromadorea</taxon>
        <taxon>Rhabditida</taxon>
        <taxon>Tylenchina</taxon>
        <taxon>Cephalobomorpha</taxon>
        <taxon>Cephaloboidea</taxon>
        <taxon>Cephalobidae</taxon>
        <taxon>Acrobeloides</taxon>
    </lineage>
</organism>
<dbReference type="GO" id="GO:0006412">
    <property type="term" value="P:translation"/>
    <property type="evidence" value="ECO:0007669"/>
    <property type="project" value="InterPro"/>
</dbReference>
<feature type="region of interest" description="Disordered" evidence="6">
    <location>
        <begin position="1"/>
        <end position="20"/>
    </location>
</feature>
<dbReference type="Gene3D" id="3.30.70.600">
    <property type="entry name" value="Ribosomal protein S10 domain"/>
    <property type="match status" value="1"/>
</dbReference>
<keyword evidence="8" id="KW-1185">Reference proteome</keyword>
<dbReference type="AlphaFoldDB" id="A0A914EAG2"/>
<keyword evidence="3" id="KW-0687">Ribonucleoprotein</keyword>
<dbReference type="SMART" id="SM01403">
    <property type="entry name" value="Ribosomal_S10"/>
    <property type="match status" value="1"/>
</dbReference>
<dbReference type="PRINTS" id="PR00971">
    <property type="entry name" value="RIBOSOMALS10"/>
</dbReference>
<keyword evidence="2" id="KW-0689">Ribosomal protein</keyword>
<name>A0A914EAG2_9BILA</name>
<dbReference type="GO" id="GO:0015935">
    <property type="term" value="C:small ribosomal subunit"/>
    <property type="evidence" value="ECO:0007669"/>
    <property type="project" value="InterPro"/>
</dbReference>
<dbReference type="FunFam" id="3.30.70.600:FF:000004">
    <property type="entry name" value="30S ribosomal protein S10"/>
    <property type="match status" value="1"/>
</dbReference>
<dbReference type="HAMAP" id="MF_00508">
    <property type="entry name" value="Ribosomal_uS10"/>
    <property type="match status" value="1"/>
</dbReference>
<sequence length="116" mass="13051">MASISDKPEKPSEAQENKIRVKMTSQNVQSLEKVSSDLIEAAHKIGIAIKGPARLPTKTLRITTRKTPCGEGSKTWDHFQMRIHKRVLNMLCPANMIKEITHIYISPDVNVEVTML</sequence>
<evidence type="ECO:0000313" key="9">
    <source>
        <dbReference type="WBParaSite" id="ACRNAN_scaffold6850.g19974.t1"/>
    </source>
</evidence>
<evidence type="ECO:0000256" key="1">
    <source>
        <dbReference type="ARBA" id="ARBA00007102"/>
    </source>
</evidence>
<evidence type="ECO:0000259" key="7">
    <source>
        <dbReference type="SMART" id="SM01403"/>
    </source>
</evidence>
<dbReference type="NCBIfam" id="TIGR01046">
    <property type="entry name" value="uS10_euk_arch"/>
    <property type="match status" value="1"/>
</dbReference>
<dbReference type="Pfam" id="PF00338">
    <property type="entry name" value="Ribosomal_S10"/>
    <property type="match status" value="1"/>
</dbReference>
<feature type="domain" description="Small ribosomal subunit protein uS10" evidence="7">
    <location>
        <begin position="20"/>
        <end position="114"/>
    </location>
</feature>
<evidence type="ECO:0000256" key="5">
    <source>
        <dbReference type="ARBA" id="ARBA00035450"/>
    </source>
</evidence>